<dbReference type="AlphaFoldDB" id="A0A9D4W3D2"/>
<accession>A0A9D4W3D2</accession>
<sequence length="146" mass="16573">MAKTMVNETNVAKDFWAEAVNTTCYIQNRIFIRPILEKNPYELYLEITLAGSDEKTKVPEVSDKKSPDVTKAPSIQKKSRSHPNISEDLILGNKDEPIRTRSTFKVPKEIPLGLVSLIEPTSYDEALQDDDWCSTYARRARSILKG</sequence>
<evidence type="ECO:0000313" key="2">
    <source>
        <dbReference type="EMBL" id="KAI5395309.1"/>
    </source>
</evidence>
<dbReference type="EMBL" id="JAMSHJ010000006">
    <property type="protein sequence ID" value="KAI5395309.1"/>
    <property type="molecule type" value="Genomic_DNA"/>
</dbReference>
<evidence type="ECO:0000256" key="1">
    <source>
        <dbReference type="SAM" id="MobiDB-lite"/>
    </source>
</evidence>
<dbReference type="Gramene" id="Psat06G0177700-T1">
    <property type="protein sequence ID" value="KAI5395309.1"/>
    <property type="gene ID" value="KIW84_061777"/>
</dbReference>
<dbReference type="Proteomes" id="UP001058974">
    <property type="component" value="Chromosome 6"/>
</dbReference>
<organism evidence="2 3">
    <name type="scientific">Pisum sativum</name>
    <name type="common">Garden pea</name>
    <name type="synonym">Lathyrus oleraceus</name>
    <dbReference type="NCBI Taxonomy" id="3888"/>
    <lineage>
        <taxon>Eukaryota</taxon>
        <taxon>Viridiplantae</taxon>
        <taxon>Streptophyta</taxon>
        <taxon>Embryophyta</taxon>
        <taxon>Tracheophyta</taxon>
        <taxon>Spermatophyta</taxon>
        <taxon>Magnoliopsida</taxon>
        <taxon>eudicotyledons</taxon>
        <taxon>Gunneridae</taxon>
        <taxon>Pentapetalae</taxon>
        <taxon>rosids</taxon>
        <taxon>fabids</taxon>
        <taxon>Fabales</taxon>
        <taxon>Fabaceae</taxon>
        <taxon>Papilionoideae</taxon>
        <taxon>50 kb inversion clade</taxon>
        <taxon>NPAAA clade</taxon>
        <taxon>Hologalegina</taxon>
        <taxon>IRL clade</taxon>
        <taxon>Fabeae</taxon>
        <taxon>Lathyrus</taxon>
    </lineage>
</organism>
<feature type="compositionally biased region" description="Basic and acidic residues" evidence="1">
    <location>
        <begin position="55"/>
        <end position="68"/>
    </location>
</feature>
<name>A0A9D4W3D2_PEA</name>
<proteinExistence type="predicted"/>
<feature type="region of interest" description="Disordered" evidence="1">
    <location>
        <begin position="55"/>
        <end position="92"/>
    </location>
</feature>
<keyword evidence="3" id="KW-1185">Reference proteome</keyword>
<protein>
    <submittedName>
        <fullName evidence="2">Uncharacterized protein</fullName>
    </submittedName>
</protein>
<reference evidence="2 3" key="1">
    <citation type="journal article" date="2022" name="Nat. Genet.">
        <title>Improved pea reference genome and pan-genome highlight genomic features and evolutionary characteristics.</title>
        <authorList>
            <person name="Yang T."/>
            <person name="Liu R."/>
            <person name="Luo Y."/>
            <person name="Hu S."/>
            <person name="Wang D."/>
            <person name="Wang C."/>
            <person name="Pandey M.K."/>
            <person name="Ge S."/>
            <person name="Xu Q."/>
            <person name="Li N."/>
            <person name="Li G."/>
            <person name="Huang Y."/>
            <person name="Saxena R.K."/>
            <person name="Ji Y."/>
            <person name="Li M."/>
            <person name="Yan X."/>
            <person name="He Y."/>
            <person name="Liu Y."/>
            <person name="Wang X."/>
            <person name="Xiang C."/>
            <person name="Varshney R.K."/>
            <person name="Ding H."/>
            <person name="Gao S."/>
            <person name="Zong X."/>
        </authorList>
    </citation>
    <scope>NUCLEOTIDE SEQUENCE [LARGE SCALE GENOMIC DNA]</scope>
    <source>
        <strain evidence="2 3">cv. Zhongwan 6</strain>
    </source>
</reference>
<comment type="caution">
    <text evidence="2">The sequence shown here is derived from an EMBL/GenBank/DDBJ whole genome shotgun (WGS) entry which is preliminary data.</text>
</comment>
<evidence type="ECO:0000313" key="3">
    <source>
        <dbReference type="Proteomes" id="UP001058974"/>
    </source>
</evidence>
<gene>
    <name evidence="2" type="ORF">KIW84_061777</name>
</gene>